<dbReference type="InterPro" id="IPR008160">
    <property type="entry name" value="Collagen"/>
</dbReference>
<feature type="compositionally biased region" description="Polar residues" evidence="6">
    <location>
        <begin position="501"/>
        <end position="510"/>
    </location>
</feature>
<name>A0AAD8ZMA9_9TELE</name>
<feature type="region of interest" description="Disordered" evidence="6">
    <location>
        <begin position="583"/>
        <end position="670"/>
    </location>
</feature>
<feature type="compositionally biased region" description="Low complexity" evidence="6">
    <location>
        <begin position="532"/>
        <end position="546"/>
    </location>
</feature>
<keyword evidence="2" id="KW-0964">Secreted</keyword>
<evidence type="ECO:0000256" key="5">
    <source>
        <dbReference type="ARBA" id="ARBA00023157"/>
    </source>
</evidence>
<organism evidence="9 10">
    <name type="scientific">Electrophorus voltai</name>
    <dbReference type="NCBI Taxonomy" id="2609070"/>
    <lineage>
        <taxon>Eukaryota</taxon>
        <taxon>Metazoa</taxon>
        <taxon>Chordata</taxon>
        <taxon>Craniata</taxon>
        <taxon>Vertebrata</taxon>
        <taxon>Euteleostomi</taxon>
        <taxon>Actinopterygii</taxon>
        <taxon>Neopterygii</taxon>
        <taxon>Teleostei</taxon>
        <taxon>Ostariophysi</taxon>
        <taxon>Gymnotiformes</taxon>
        <taxon>Gymnotoidei</taxon>
        <taxon>Gymnotidae</taxon>
        <taxon>Electrophorus</taxon>
    </lineage>
</organism>
<keyword evidence="4 7" id="KW-0732">Signal</keyword>
<dbReference type="PROSITE" id="PS51041">
    <property type="entry name" value="EMI"/>
    <property type="match status" value="1"/>
</dbReference>
<dbReference type="GO" id="GO:0005581">
    <property type="term" value="C:collagen trimer"/>
    <property type="evidence" value="ECO:0007669"/>
    <property type="project" value="UniProtKB-KW"/>
</dbReference>
<gene>
    <name evidence="9" type="ORF">P4O66_005884</name>
</gene>
<comment type="subcellular location">
    <subcellularLocation>
        <location evidence="1">Secreted</location>
        <location evidence="1">Extracellular space</location>
        <location evidence="1">Extracellular matrix</location>
    </subcellularLocation>
</comment>
<evidence type="ECO:0000313" key="9">
    <source>
        <dbReference type="EMBL" id="KAK1800678.1"/>
    </source>
</evidence>
<feature type="signal peptide" evidence="7">
    <location>
        <begin position="1"/>
        <end position="22"/>
    </location>
</feature>
<evidence type="ECO:0000313" key="10">
    <source>
        <dbReference type="Proteomes" id="UP001239994"/>
    </source>
</evidence>
<evidence type="ECO:0000256" key="2">
    <source>
        <dbReference type="ARBA" id="ARBA00022525"/>
    </source>
</evidence>
<feature type="compositionally biased region" description="Pro residues" evidence="6">
    <location>
        <begin position="520"/>
        <end position="531"/>
    </location>
</feature>
<keyword evidence="3" id="KW-0272">Extracellular matrix</keyword>
<evidence type="ECO:0000256" key="1">
    <source>
        <dbReference type="ARBA" id="ARBA00004498"/>
    </source>
</evidence>
<feature type="region of interest" description="Disordered" evidence="6">
    <location>
        <begin position="488"/>
        <end position="569"/>
    </location>
</feature>
<feature type="chain" id="PRO_5042207108" description="EMI domain-containing protein" evidence="7">
    <location>
        <begin position="23"/>
        <end position="739"/>
    </location>
</feature>
<evidence type="ECO:0000256" key="6">
    <source>
        <dbReference type="SAM" id="MobiDB-lite"/>
    </source>
</evidence>
<dbReference type="InterPro" id="IPR011489">
    <property type="entry name" value="EMI_domain"/>
</dbReference>
<evidence type="ECO:0000259" key="8">
    <source>
        <dbReference type="PROSITE" id="PS51041"/>
    </source>
</evidence>
<dbReference type="AlphaFoldDB" id="A0AAD8ZMA9"/>
<dbReference type="Gene3D" id="1.20.5.320">
    <property type="entry name" value="6-Phosphogluconate Dehydrogenase, domain 3"/>
    <property type="match status" value="1"/>
</dbReference>
<feature type="compositionally biased region" description="Pro residues" evidence="6">
    <location>
        <begin position="600"/>
        <end position="616"/>
    </location>
</feature>
<dbReference type="InterPro" id="IPR036397">
    <property type="entry name" value="RNaseH_sf"/>
</dbReference>
<comment type="caution">
    <text evidence="9">The sequence shown here is derived from an EMBL/GenBank/DDBJ whole genome shotgun (WGS) entry which is preliminary data.</text>
</comment>
<evidence type="ECO:0000256" key="4">
    <source>
        <dbReference type="ARBA" id="ARBA00022729"/>
    </source>
</evidence>
<dbReference type="PANTHER" id="PTHR15427">
    <property type="entry name" value="EMILIN ELASTIN MICROFIBRIL INTERFACE-LOCATED PROTEIN ELASTIN MICROFIBRIL INTERFACER"/>
    <property type="match status" value="1"/>
</dbReference>
<reference evidence="9" key="1">
    <citation type="submission" date="2023-03" db="EMBL/GenBank/DDBJ databases">
        <title>Electrophorus voltai genome.</title>
        <authorList>
            <person name="Bian C."/>
        </authorList>
    </citation>
    <scope>NUCLEOTIDE SEQUENCE</scope>
    <source>
        <strain evidence="9">CB-2022</strain>
        <tissue evidence="9">Muscle</tissue>
    </source>
</reference>
<dbReference type="InterPro" id="IPR050392">
    <property type="entry name" value="Collagen/C1q_domain"/>
</dbReference>
<feature type="region of interest" description="Disordered" evidence="6">
    <location>
        <begin position="716"/>
        <end position="739"/>
    </location>
</feature>
<dbReference type="EMBL" id="JAROKS010000010">
    <property type="protein sequence ID" value="KAK1800678.1"/>
    <property type="molecule type" value="Genomic_DNA"/>
</dbReference>
<dbReference type="GO" id="GO:0003676">
    <property type="term" value="F:nucleic acid binding"/>
    <property type="evidence" value="ECO:0007669"/>
    <property type="project" value="InterPro"/>
</dbReference>
<feature type="region of interest" description="Disordered" evidence="6">
    <location>
        <begin position="125"/>
        <end position="364"/>
    </location>
</feature>
<dbReference type="Pfam" id="PF01391">
    <property type="entry name" value="Collagen"/>
    <property type="match status" value="2"/>
</dbReference>
<evidence type="ECO:0000256" key="7">
    <source>
        <dbReference type="SAM" id="SignalP"/>
    </source>
</evidence>
<sequence>MLGAVLCLLYIVLIFFCPFSASVGIYTIPGIRLPEKPAPVPTGLSRNWCHYTVRRTVSCQTYNGTETLLQRRVQSCRWPGPCTSLISYRTVVRPSYRMSYRLVTALEWRCCPGFHGIDCKEGDSPVLHSQEPDSPVLHSQEPDSPVLHSQEPDSPVLHSQEPDSPVLHSQEPDSPVLHSQEPDSPVLHSQEPDSPVLHSQEPDSPVLHSQEPDSPVLHSQEPDSPVLHSQEPDSPVLHSQEPDSPVLHSQEPDSPVLHSQEPDSPVLHSQEPDSPVLHSQEPDSPVLHSQEPDSPVLHSQEPDSPVLHSQEPDSPVLHSQEPDSPVLHSQEPDSPVLHSQEPDSPVLHSQEPDSPVLHSQEPDSPKLVDMKVVVLRVNILSPAYPEGREKVTWSDESRFTLFQSDEYIRVRREAAEVMHPSCLVPTVQACGSSTMIYGCCSCFSLSTECLNCTGYTDLTARLHAVELQMLSLQDAGLFAFPPVSQSVDRTADNEVDGSRPSPVTTCSVGQGESRGAVGPVCPPGASGPPGPEGKAGLRGKPGLAGPRGPPGVRGPPGPPGPPGFTHSTRGDVFTLITKHHSQYEEDVHPPHHKLRLILGPPGPPGRPGPAGPPGIPGTPGQNGVSGFSGSPGLKGSKGDPGESGPPGVDGKQGGPGAPGPKGEPGETETELQQLKEALKILAERVLILEYMFNIHDAAMELGSGSDLLLNVPPTVRATGQGRSFPSSPAPRRPRVPRTP</sequence>
<protein>
    <recommendedName>
        <fullName evidence="8">EMI domain-containing protein</fullName>
    </recommendedName>
</protein>
<proteinExistence type="predicted"/>
<dbReference type="Proteomes" id="UP001239994">
    <property type="component" value="Unassembled WGS sequence"/>
</dbReference>
<dbReference type="PANTHER" id="PTHR15427:SF23">
    <property type="entry name" value="EMI DOMAIN-CONTAINING PROTEIN 1"/>
    <property type="match status" value="1"/>
</dbReference>
<dbReference type="Gene3D" id="3.30.420.10">
    <property type="entry name" value="Ribonuclease H-like superfamily/Ribonuclease H"/>
    <property type="match status" value="1"/>
</dbReference>
<feature type="compositionally biased region" description="Pro residues" evidence="6">
    <location>
        <begin position="547"/>
        <end position="562"/>
    </location>
</feature>
<accession>A0AAD8ZMA9</accession>
<evidence type="ECO:0000256" key="3">
    <source>
        <dbReference type="ARBA" id="ARBA00022530"/>
    </source>
</evidence>
<feature type="domain" description="EMI" evidence="8">
    <location>
        <begin position="45"/>
        <end position="121"/>
    </location>
</feature>
<dbReference type="Pfam" id="PF07546">
    <property type="entry name" value="EMI"/>
    <property type="match status" value="1"/>
</dbReference>
<keyword evidence="5" id="KW-1015">Disulfide bond</keyword>
<keyword evidence="10" id="KW-1185">Reference proteome</keyword>